<gene>
    <name evidence="5" type="ORF">V7V80_13045</name>
</gene>
<comment type="similarity">
    <text evidence="1">Belongs to the ATP-dependent AMP-binding enzyme family.</text>
</comment>
<dbReference type="Gene3D" id="3.30.300.30">
    <property type="match status" value="1"/>
</dbReference>
<evidence type="ECO:0000313" key="5">
    <source>
        <dbReference type="EMBL" id="MEJ5905609.1"/>
    </source>
</evidence>
<organism evidence="5 6">
    <name type="scientific">Pseudomonas kermanshahensis</name>
    <dbReference type="NCBI Taxonomy" id="2745482"/>
    <lineage>
        <taxon>Bacteria</taxon>
        <taxon>Pseudomonadati</taxon>
        <taxon>Pseudomonadota</taxon>
        <taxon>Gammaproteobacteria</taxon>
        <taxon>Pseudomonadales</taxon>
        <taxon>Pseudomonadaceae</taxon>
        <taxon>Pseudomonas</taxon>
    </lineage>
</organism>
<dbReference type="EMBL" id="JBBHLD010000009">
    <property type="protein sequence ID" value="MEJ5905609.1"/>
    <property type="molecule type" value="Genomic_DNA"/>
</dbReference>
<dbReference type="PANTHER" id="PTHR43201">
    <property type="entry name" value="ACYL-COA SYNTHETASE"/>
    <property type="match status" value="1"/>
</dbReference>
<keyword evidence="6" id="KW-1185">Reference proteome</keyword>
<evidence type="ECO:0000259" key="3">
    <source>
        <dbReference type="Pfam" id="PF00501"/>
    </source>
</evidence>
<feature type="domain" description="AMP-dependent synthetase/ligase" evidence="3">
    <location>
        <begin position="26"/>
        <end position="378"/>
    </location>
</feature>
<evidence type="ECO:0000313" key="6">
    <source>
        <dbReference type="Proteomes" id="UP001377692"/>
    </source>
</evidence>
<protein>
    <submittedName>
        <fullName evidence="5">Class I adenylate-forming enzyme family protein</fullName>
    </submittedName>
</protein>
<dbReference type="Proteomes" id="UP001377692">
    <property type="component" value="Unassembled WGS sequence"/>
</dbReference>
<dbReference type="InterPro" id="IPR020845">
    <property type="entry name" value="AMP-binding_CS"/>
</dbReference>
<evidence type="ECO:0000256" key="1">
    <source>
        <dbReference type="ARBA" id="ARBA00006432"/>
    </source>
</evidence>
<dbReference type="InterPro" id="IPR042099">
    <property type="entry name" value="ANL_N_sf"/>
</dbReference>
<dbReference type="InterPro" id="IPR045851">
    <property type="entry name" value="AMP-bd_C_sf"/>
</dbReference>
<dbReference type="InterPro" id="IPR000873">
    <property type="entry name" value="AMP-dep_synth/lig_dom"/>
</dbReference>
<evidence type="ECO:0000259" key="4">
    <source>
        <dbReference type="Pfam" id="PF13193"/>
    </source>
</evidence>
<name>A0ABU8R6T5_9PSED</name>
<keyword evidence="2" id="KW-0436">Ligase</keyword>
<dbReference type="InterPro" id="IPR025110">
    <property type="entry name" value="AMP-bd_C"/>
</dbReference>
<accession>A0ABU8R6T5</accession>
<dbReference type="Gene3D" id="3.40.50.12780">
    <property type="entry name" value="N-terminal domain of ligase-like"/>
    <property type="match status" value="1"/>
</dbReference>
<comment type="caution">
    <text evidence="5">The sequence shown here is derived from an EMBL/GenBank/DDBJ whole genome shotgun (WGS) entry which is preliminary data.</text>
</comment>
<sequence length="516" mass="55674">MSGADMQALGLPPGFRALTVSSGIRSAAARQPDKTALICSGETRSYQALVEGMNQVANAVESLGLRSGQNAAIIAFNCLDYIEIVAGVSDLGAAVVTPNPKLTGKELADICNDAQVRVLFVQAACLGGIERSLFETVEHVIELGEPYRAFKASASAHFVQRPVNEWDSFSIPYTSGTTGKPKGVMLSHRSRAMGFLAYAAEYGIFSPDDHFLAFAPMCHGAGLAYAMACVFVGGTTEIMEKFDAEAVLAAVHSGRVTGMFTVPTHYHAIFSLPAEVLEGYRGNRLRGIIANAAPLPQSIKERIVSYFGDGLLHETYGSTEAGIVTNLRPQDQLRKVNCVGQPFVANTVRLLDEQGNEVGPGEVGELFSLSPFLFSGYWGKPQATEDTFRDGWVSVGDMALRDDEGYLYIVDRKKDMVISGGINIYPREVEQVLDEYPGLVESAVIGVPDAQWGELLAACLVLAPGASLDNEALERFCRSQLAPYKVPKTFVSIEALPRNANGKVLKTVLREWYAAQ</sequence>
<dbReference type="Pfam" id="PF00501">
    <property type="entry name" value="AMP-binding"/>
    <property type="match status" value="1"/>
</dbReference>
<dbReference type="SUPFAM" id="SSF56801">
    <property type="entry name" value="Acetyl-CoA synthetase-like"/>
    <property type="match status" value="1"/>
</dbReference>
<reference evidence="5 6" key="1">
    <citation type="submission" date="2024-02" db="EMBL/GenBank/DDBJ databases">
        <title>Identification of pathogenicity and growth-promoting functions of Pseudomonas putida variants.</title>
        <authorList>
            <person name="Sun J."/>
        </authorList>
    </citation>
    <scope>NUCLEOTIDE SEQUENCE [LARGE SCALE GENOMIC DNA]</scope>
    <source>
        <strain evidence="5 6">A04</strain>
    </source>
</reference>
<proteinExistence type="inferred from homology"/>
<feature type="domain" description="AMP-binding enzyme C-terminal" evidence="4">
    <location>
        <begin position="428"/>
        <end position="503"/>
    </location>
</feature>
<evidence type="ECO:0000256" key="2">
    <source>
        <dbReference type="ARBA" id="ARBA00022598"/>
    </source>
</evidence>
<dbReference type="Pfam" id="PF13193">
    <property type="entry name" value="AMP-binding_C"/>
    <property type="match status" value="1"/>
</dbReference>
<dbReference type="RefSeq" id="WP_339549449.1">
    <property type="nucleotide sequence ID" value="NZ_JBBHLD010000009.1"/>
</dbReference>
<dbReference type="PROSITE" id="PS00455">
    <property type="entry name" value="AMP_BINDING"/>
    <property type="match status" value="1"/>
</dbReference>
<dbReference type="PANTHER" id="PTHR43201:SF5">
    <property type="entry name" value="MEDIUM-CHAIN ACYL-COA LIGASE ACSF2, MITOCHONDRIAL"/>
    <property type="match status" value="1"/>
</dbReference>